<name>A0A1Y3PNN4_9BACI</name>
<sequence length="286" mass="33874">MKSMTGYGRAEVSAHGQRLVLQIRSVNHRYREISVHLPKNWLSYEELLRKELQSHLSRGKVDLYVQLEPVDGTLQTLNWQRVEDWIRLLRTLKERFQLPGEVDIRTILEIPEIFHTQVDDEFDWSEPLREAAALACQQLNQMRRREGQVIQEDLRRRNRLVLEQVEEMQRHAEQMLEIYRGRLLQRLEALGVEKIAEEKLYTELLIFAEKANIDEELTRLRSHCQQFARIVEEPGPVGKKLDFLLQEMSREIHTISAKVPDPTLNQHILTTKSEIDKMREQIQNVE</sequence>
<dbReference type="InterPro" id="IPR013551">
    <property type="entry name" value="YicC-like_C"/>
</dbReference>
<organism evidence="9 10">
    <name type="scientific">Bacillus thermozeamaize</name>
    <dbReference type="NCBI Taxonomy" id="230954"/>
    <lineage>
        <taxon>Bacteria</taxon>
        <taxon>Bacillati</taxon>
        <taxon>Bacillota</taxon>
        <taxon>Bacilli</taxon>
        <taxon>Bacillales</taxon>
        <taxon>Bacillaceae</taxon>
        <taxon>Bacillus</taxon>
    </lineage>
</organism>
<dbReference type="InterPro" id="IPR005229">
    <property type="entry name" value="YicC/YloC-like"/>
</dbReference>
<dbReference type="NCBIfam" id="TIGR00255">
    <property type="entry name" value="YicC/YloC family endoribonuclease"/>
    <property type="match status" value="1"/>
</dbReference>
<dbReference type="Pfam" id="PF08340">
    <property type="entry name" value="YicC-like_C"/>
    <property type="match status" value="1"/>
</dbReference>
<keyword evidence="2" id="KW-0540">Nuclease</keyword>
<proteinExistence type="inferred from homology"/>
<dbReference type="GO" id="GO:0016787">
    <property type="term" value="F:hydrolase activity"/>
    <property type="evidence" value="ECO:0007669"/>
    <property type="project" value="UniProtKB-KW"/>
</dbReference>
<evidence type="ECO:0000256" key="4">
    <source>
        <dbReference type="ARBA" id="ARBA00022801"/>
    </source>
</evidence>
<keyword evidence="6" id="KW-0175">Coiled coil</keyword>
<evidence type="ECO:0000256" key="2">
    <source>
        <dbReference type="ARBA" id="ARBA00022722"/>
    </source>
</evidence>
<evidence type="ECO:0000256" key="1">
    <source>
        <dbReference type="ARBA" id="ARBA00001968"/>
    </source>
</evidence>
<evidence type="ECO:0000256" key="3">
    <source>
        <dbReference type="ARBA" id="ARBA00022759"/>
    </source>
</evidence>
<protein>
    <submittedName>
        <fullName evidence="9">YicC family protein</fullName>
    </submittedName>
</protein>
<reference evidence="10" key="1">
    <citation type="submission" date="2016-06" db="EMBL/GenBank/DDBJ databases">
        <authorList>
            <person name="Nascimento L."/>
            <person name="Pereira R.V."/>
            <person name="Martins L.F."/>
            <person name="Quaggio R.B."/>
            <person name="Silva A.M."/>
            <person name="Setubal J.C."/>
        </authorList>
    </citation>
    <scope>NUCLEOTIDE SEQUENCE [LARGE SCALE GENOMIC DNA]</scope>
</reference>
<dbReference type="Proteomes" id="UP000196475">
    <property type="component" value="Unassembled WGS sequence"/>
</dbReference>
<keyword evidence="3" id="KW-0255">Endonuclease</keyword>
<accession>A0A1Y3PNN4</accession>
<comment type="caution">
    <text evidence="9">The sequence shown here is derived from an EMBL/GenBank/DDBJ whole genome shotgun (WGS) entry which is preliminary data.</text>
</comment>
<dbReference type="InterPro" id="IPR013527">
    <property type="entry name" value="YicC-like_N"/>
</dbReference>
<evidence type="ECO:0000313" key="9">
    <source>
        <dbReference type="EMBL" id="OUM87726.1"/>
    </source>
</evidence>
<dbReference type="GO" id="GO:0004521">
    <property type="term" value="F:RNA endonuclease activity"/>
    <property type="evidence" value="ECO:0007669"/>
    <property type="project" value="InterPro"/>
</dbReference>
<dbReference type="PANTHER" id="PTHR30636:SF3">
    <property type="entry name" value="UPF0701 PROTEIN YICC"/>
    <property type="match status" value="1"/>
</dbReference>
<evidence type="ECO:0000256" key="5">
    <source>
        <dbReference type="ARBA" id="ARBA00035648"/>
    </source>
</evidence>
<feature type="coiled-coil region" evidence="6">
    <location>
        <begin position="151"/>
        <end position="182"/>
    </location>
</feature>
<evidence type="ECO:0000259" key="8">
    <source>
        <dbReference type="Pfam" id="PF08340"/>
    </source>
</evidence>
<feature type="domain" description="Endoribonuclease YicC-like C-terminal" evidence="8">
    <location>
        <begin position="169"/>
        <end position="286"/>
    </location>
</feature>
<feature type="domain" description="Endoribonuclease YicC-like N-terminal" evidence="7">
    <location>
        <begin position="1"/>
        <end position="151"/>
    </location>
</feature>
<evidence type="ECO:0000313" key="10">
    <source>
        <dbReference type="Proteomes" id="UP000196475"/>
    </source>
</evidence>
<comment type="cofactor">
    <cofactor evidence="1">
        <name>a divalent metal cation</name>
        <dbReference type="ChEBI" id="CHEBI:60240"/>
    </cofactor>
</comment>
<evidence type="ECO:0000256" key="6">
    <source>
        <dbReference type="SAM" id="Coils"/>
    </source>
</evidence>
<dbReference type="PANTHER" id="PTHR30636">
    <property type="entry name" value="UPF0701 PROTEIN YICC"/>
    <property type="match status" value="1"/>
</dbReference>
<gene>
    <name evidence="9" type="ORF">BAA01_13015</name>
</gene>
<dbReference type="EMBL" id="LZRT01000070">
    <property type="protein sequence ID" value="OUM87726.1"/>
    <property type="molecule type" value="Genomic_DNA"/>
</dbReference>
<evidence type="ECO:0000259" key="7">
    <source>
        <dbReference type="Pfam" id="PF03755"/>
    </source>
</evidence>
<comment type="similarity">
    <text evidence="5">Belongs to the YicC/YloC family.</text>
</comment>
<dbReference type="AlphaFoldDB" id="A0A1Y3PNN4"/>
<dbReference type="Pfam" id="PF03755">
    <property type="entry name" value="YicC-like_N"/>
    <property type="match status" value="1"/>
</dbReference>
<keyword evidence="4" id="KW-0378">Hydrolase</keyword>